<dbReference type="RefSeq" id="WP_148074123.1">
    <property type="nucleotide sequence ID" value="NZ_CP042913.1"/>
</dbReference>
<dbReference type="PROSITE" id="PS51194">
    <property type="entry name" value="HELICASE_CTER"/>
    <property type="match status" value="1"/>
</dbReference>
<feature type="binding site" evidence="10">
    <location>
        <position position="70"/>
    </location>
    <ligand>
        <name>ATP</name>
        <dbReference type="ChEBI" id="CHEBI:30616"/>
    </ligand>
</feature>
<dbReference type="GO" id="GO:0043952">
    <property type="term" value="P:protein transport by the Sec complex"/>
    <property type="evidence" value="ECO:0007669"/>
    <property type="project" value="TreeGrafter"/>
</dbReference>
<evidence type="ECO:0000259" key="12">
    <source>
        <dbReference type="PROSITE" id="PS51194"/>
    </source>
</evidence>
<dbReference type="GO" id="GO:0006605">
    <property type="term" value="P:protein targeting"/>
    <property type="evidence" value="ECO:0007669"/>
    <property type="project" value="UniProtKB-UniRule"/>
</dbReference>
<sequence>MARCASYVPLVTALEPQMEALNDYELRKSSLGLRYRVRSGEPIDKLLVEAFALVREAGRRKLNMRHFDVQIMGGAAIHHRSIIEMQTGEGKTLTATLPLYLAALEGNGAHLATVNDYLARRDAEWMTPLYSALGMSVGIIQGQQPQPERRKAYECDVTYGTANEMGFDFLRDRLLLRSQGDGQQDIFGKMLGVASGGGTDQPVQRGLHFMLVDEADSILIDEARTPLIISALPGEDEKIAAEAYRWAAEVSPEFIENEHYEYDHDERTVELSLAGRQFVRMLQKPSEMDRLPLSTIYEYIQRAIKVAREMFFERHYVVRDGEIVIVDEFTGRMAEGRKWRAGIHQAVEAKEGVEITFATNQAARITIQDLFLRYERLGGMTGTASTSRGELKKIYHVHVLSIPTNRPPIRKQLRTLVYGTKDQKWAAVVEDAIEQHRLDRPVLIGTRSIDKSEHLANLLVEQGVEPVILNARHVAREAEIVAAAGEKGKVTVATNMAGRGTDIRLGEGVREIGGLHVICTELHEAKRVDRQLIGRCGRQGDPGTYRQFLALDDEILLLGYGPKRAAKLEALGLKSTGPIKGMEQLFHRAQRRVEKRHFRDRKILLYHEKERQKVQRQMGQDPYLDTPG</sequence>
<dbReference type="InterPro" id="IPR027417">
    <property type="entry name" value="P-loop_NTPase"/>
</dbReference>
<dbReference type="SMART" id="SM00957">
    <property type="entry name" value="SecA_DEAD"/>
    <property type="match status" value="1"/>
</dbReference>
<dbReference type="KEGG" id="bgok:Pr1d_29290"/>
<dbReference type="SUPFAM" id="SSF81767">
    <property type="entry name" value="Pre-protein crosslinking domain of SecA"/>
    <property type="match status" value="1"/>
</dbReference>
<dbReference type="GO" id="GO:0017038">
    <property type="term" value="P:protein import"/>
    <property type="evidence" value="ECO:0007669"/>
    <property type="project" value="InterPro"/>
</dbReference>
<gene>
    <name evidence="10" type="primary">secA</name>
    <name evidence="14" type="ORF">Pr1d_29290</name>
</gene>
<evidence type="ECO:0000313" key="14">
    <source>
        <dbReference type="EMBL" id="QEG35627.1"/>
    </source>
</evidence>
<accession>A0A5B9Q9C9</accession>
<feature type="domain" description="Helicase C-terminal" evidence="12">
    <location>
        <begin position="412"/>
        <end position="579"/>
    </location>
</feature>
<dbReference type="Proteomes" id="UP000323917">
    <property type="component" value="Chromosome"/>
</dbReference>
<dbReference type="GO" id="GO:0005524">
    <property type="term" value="F:ATP binding"/>
    <property type="evidence" value="ECO:0007669"/>
    <property type="project" value="UniProtKB-UniRule"/>
</dbReference>
<dbReference type="GO" id="GO:0005829">
    <property type="term" value="C:cytosol"/>
    <property type="evidence" value="ECO:0007669"/>
    <property type="project" value="TreeGrafter"/>
</dbReference>
<comment type="catalytic activity">
    <reaction evidence="10">
        <text>ATP + H2O + cellular proteinSide 1 = ADP + phosphate + cellular proteinSide 2.</text>
        <dbReference type="EC" id="7.4.2.8"/>
    </reaction>
</comment>
<dbReference type="SMART" id="SM00958">
    <property type="entry name" value="SecA_PP_bind"/>
    <property type="match status" value="1"/>
</dbReference>
<dbReference type="EC" id="7.4.2.8" evidence="10"/>
<dbReference type="PANTHER" id="PTHR30612">
    <property type="entry name" value="SECA INNER MEMBRANE COMPONENT OF SEC PROTEIN SECRETION SYSTEM"/>
    <property type="match status" value="1"/>
</dbReference>
<comment type="subunit">
    <text evidence="10">Monomer and homodimer. Part of the essential Sec protein translocation apparatus which comprises SecA, SecYEG and auxiliary proteins SecDF. Other proteins may also be involved.</text>
</comment>
<dbReference type="Gene3D" id="3.40.50.300">
    <property type="entry name" value="P-loop containing nucleotide triphosphate hydrolases"/>
    <property type="match status" value="2"/>
</dbReference>
<dbReference type="Gene3D" id="3.90.1440.10">
    <property type="entry name" value="SecA, preprotein cross-linking domain"/>
    <property type="match status" value="1"/>
</dbReference>
<dbReference type="CDD" id="cd17928">
    <property type="entry name" value="DEXDc_SecA"/>
    <property type="match status" value="1"/>
</dbReference>
<dbReference type="GO" id="GO:0031522">
    <property type="term" value="C:cell envelope Sec protein transport complex"/>
    <property type="evidence" value="ECO:0007669"/>
    <property type="project" value="TreeGrafter"/>
</dbReference>
<keyword evidence="5 10" id="KW-0067">ATP-binding</keyword>
<reference evidence="14 15" key="1">
    <citation type="submission" date="2019-08" db="EMBL/GenBank/DDBJ databases">
        <title>Deep-cultivation of Planctomycetes and their phenomic and genomic characterization uncovers novel biology.</title>
        <authorList>
            <person name="Wiegand S."/>
            <person name="Jogler M."/>
            <person name="Boedeker C."/>
            <person name="Pinto D."/>
            <person name="Vollmers J."/>
            <person name="Rivas-Marin E."/>
            <person name="Kohn T."/>
            <person name="Peeters S.H."/>
            <person name="Heuer A."/>
            <person name="Rast P."/>
            <person name="Oberbeckmann S."/>
            <person name="Bunk B."/>
            <person name="Jeske O."/>
            <person name="Meyerdierks A."/>
            <person name="Storesund J.E."/>
            <person name="Kallscheuer N."/>
            <person name="Luecker S."/>
            <person name="Lage O.M."/>
            <person name="Pohl T."/>
            <person name="Merkel B.J."/>
            <person name="Hornburger P."/>
            <person name="Mueller R.-W."/>
            <person name="Bruemmer F."/>
            <person name="Labrenz M."/>
            <person name="Spormann A.M."/>
            <person name="Op den Camp H."/>
            <person name="Overmann J."/>
            <person name="Amann R."/>
            <person name="Jetten M.S.M."/>
            <person name="Mascher T."/>
            <person name="Medema M.H."/>
            <person name="Devos D.P."/>
            <person name="Kaster A.-K."/>
            <person name="Ovreas L."/>
            <person name="Rohde M."/>
            <person name="Galperin M.Y."/>
            <person name="Jogler C."/>
        </authorList>
    </citation>
    <scope>NUCLEOTIDE SEQUENCE [LARGE SCALE GENOMIC DNA]</scope>
    <source>
        <strain evidence="14 15">Pr1d</strain>
    </source>
</reference>
<evidence type="ECO:0000256" key="9">
    <source>
        <dbReference type="ARBA" id="ARBA00023136"/>
    </source>
</evidence>
<keyword evidence="2 10" id="KW-1003">Cell membrane</keyword>
<keyword evidence="9 10" id="KW-0472">Membrane</keyword>
<evidence type="ECO:0000256" key="5">
    <source>
        <dbReference type="ARBA" id="ARBA00022840"/>
    </source>
</evidence>
<evidence type="ECO:0000259" key="11">
    <source>
        <dbReference type="PROSITE" id="PS51192"/>
    </source>
</evidence>
<evidence type="ECO:0000259" key="13">
    <source>
        <dbReference type="PROSITE" id="PS51196"/>
    </source>
</evidence>
<dbReference type="GO" id="GO:0005886">
    <property type="term" value="C:plasma membrane"/>
    <property type="evidence" value="ECO:0007669"/>
    <property type="project" value="UniProtKB-SubCell"/>
</dbReference>
<keyword evidence="4 10" id="KW-0547">Nucleotide-binding</keyword>
<evidence type="ECO:0000256" key="1">
    <source>
        <dbReference type="ARBA" id="ARBA00022448"/>
    </source>
</evidence>
<dbReference type="PANTHER" id="PTHR30612:SF0">
    <property type="entry name" value="CHLOROPLAST PROTEIN-TRANSPORTING ATPASE"/>
    <property type="match status" value="1"/>
</dbReference>
<evidence type="ECO:0000256" key="4">
    <source>
        <dbReference type="ARBA" id="ARBA00022741"/>
    </source>
</evidence>
<evidence type="ECO:0000256" key="6">
    <source>
        <dbReference type="ARBA" id="ARBA00022927"/>
    </source>
</evidence>
<dbReference type="InterPro" id="IPR020937">
    <property type="entry name" value="SecA_CS"/>
</dbReference>
<dbReference type="CDD" id="cd18803">
    <property type="entry name" value="SF2_C_secA"/>
    <property type="match status" value="1"/>
</dbReference>
<dbReference type="SUPFAM" id="SSF52540">
    <property type="entry name" value="P-loop containing nucleoside triphosphate hydrolases"/>
    <property type="match status" value="2"/>
</dbReference>
<dbReference type="Pfam" id="PF21090">
    <property type="entry name" value="P-loop_SecA"/>
    <property type="match status" value="2"/>
</dbReference>
<dbReference type="FunFam" id="3.40.50.300:FF:000429">
    <property type="entry name" value="Preprotein translocase subunit SecA"/>
    <property type="match status" value="1"/>
</dbReference>
<dbReference type="PROSITE" id="PS51196">
    <property type="entry name" value="SECA_MOTOR_DEAD"/>
    <property type="match status" value="1"/>
</dbReference>
<feature type="domain" description="SecA family profile" evidence="13">
    <location>
        <begin position="1"/>
        <end position="580"/>
    </location>
</feature>
<comment type="function">
    <text evidence="10">Part of the Sec protein translocase complex. Interacts with the SecYEG preprotein conducting channel. Has a central role in coupling the hydrolysis of ATP to the transfer of proteins into and across the cell membrane, serving as an ATP-driven molecular motor driving the stepwise translocation of polypeptide chains across the membrane.</text>
</comment>
<protein>
    <recommendedName>
        <fullName evidence="10">Protein translocase subunit SecA</fullName>
        <ecNumber evidence="10">7.4.2.8</ecNumber>
    </recommendedName>
</protein>
<dbReference type="GO" id="GO:0008564">
    <property type="term" value="F:protein-exporting ATPase activity"/>
    <property type="evidence" value="ECO:0007669"/>
    <property type="project" value="UniProtKB-EC"/>
</dbReference>
<dbReference type="AlphaFoldDB" id="A0A5B9Q9C9"/>
<dbReference type="PRINTS" id="PR00906">
    <property type="entry name" value="SECA"/>
</dbReference>
<dbReference type="InterPro" id="IPR011115">
    <property type="entry name" value="SecA_DEAD"/>
</dbReference>
<dbReference type="InterPro" id="IPR000185">
    <property type="entry name" value="SecA"/>
</dbReference>
<evidence type="ECO:0000256" key="7">
    <source>
        <dbReference type="ARBA" id="ARBA00022967"/>
    </source>
</evidence>
<evidence type="ECO:0000256" key="2">
    <source>
        <dbReference type="ARBA" id="ARBA00022475"/>
    </source>
</evidence>
<dbReference type="InterPro" id="IPR036670">
    <property type="entry name" value="SecA_X-link_sf"/>
</dbReference>
<evidence type="ECO:0000256" key="10">
    <source>
        <dbReference type="HAMAP-Rule" id="MF_01382"/>
    </source>
</evidence>
<organism evidence="14 15">
    <name type="scientific">Bythopirellula goksoeyrii</name>
    <dbReference type="NCBI Taxonomy" id="1400387"/>
    <lineage>
        <taxon>Bacteria</taxon>
        <taxon>Pseudomonadati</taxon>
        <taxon>Planctomycetota</taxon>
        <taxon>Planctomycetia</taxon>
        <taxon>Pirellulales</taxon>
        <taxon>Lacipirellulaceae</taxon>
        <taxon>Bythopirellula</taxon>
    </lineage>
</organism>
<dbReference type="InterPro" id="IPR044722">
    <property type="entry name" value="SecA_SF2_C"/>
</dbReference>
<dbReference type="HAMAP" id="MF_01382">
    <property type="entry name" value="SecA"/>
    <property type="match status" value="1"/>
</dbReference>
<evidence type="ECO:0000256" key="3">
    <source>
        <dbReference type="ARBA" id="ARBA00022490"/>
    </source>
</evidence>
<comment type="similarity">
    <text evidence="10">Belongs to the SecA family.</text>
</comment>
<dbReference type="InterPro" id="IPR001650">
    <property type="entry name" value="Helicase_C-like"/>
</dbReference>
<keyword evidence="1 10" id="KW-0813">Transport</keyword>
<dbReference type="GO" id="GO:0065002">
    <property type="term" value="P:intracellular protein transmembrane transport"/>
    <property type="evidence" value="ECO:0007669"/>
    <property type="project" value="UniProtKB-UniRule"/>
</dbReference>
<dbReference type="Pfam" id="PF01043">
    <property type="entry name" value="SecA_PP_bind"/>
    <property type="match status" value="1"/>
</dbReference>
<dbReference type="Pfam" id="PF07517">
    <property type="entry name" value="SecA_DEAD"/>
    <property type="match status" value="1"/>
</dbReference>
<keyword evidence="3 10" id="KW-0963">Cytoplasm</keyword>
<evidence type="ECO:0000313" key="15">
    <source>
        <dbReference type="Proteomes" id="UP000323917"/>
    </source>
</evidence>
<dbReference type="InterPro" id="IPR014001">
    <property type="entry name" value="Helicase_ATP-bd"/>
</dbReference>
<name>A0A5B9Q9C9_9BACT</name>
<proteinExistence type="inferred from homology"/>
<keyword evidence="6 10" id="KW-0653">Protein transport</keyword>
<dbReference type="PROSITE" id="PS51192">
    <property type="entry name" value="HELICASE_ATP_BIND_1"/>
    <property type="match status" value="1"/>
</dbReference>
<evidence type="ECO:0000256" key="8">
    <source>
        <dbReference type="ARBA" id="ARBA00023010"/>
    </source>
</evidence>
<keyword evidence="8 10" id="KW-0811">Translocation</keyword>
<feature type="domain" description="Helicase ATP-binding" evidence="11">
    <location>
        <begin position="72"/>
        <end position="251"/>
    </location>
</feature>
<feature type="binding site" evidence="10">
    <location>
        <position position="502"/>
    </location>
    <ligand>
        <name>ATP</name>
        <dbReference type="ChEBI" id="CHEBI:30616"/>
    </ligand>
</feature>
<dbReference type="InterPro" id="IPR011130">
    <property type="entry name" value="SecA_preprotein_X-link_dom"/>
</dbReference>
<feature type="binding site" evidence="10">
    <location>
        <begin position="88"/>
        <end position="92"/>
    </location>
    <ligand>
        <name>ATP</name>
        <dbReference type="ChEBI" id="CHEBI:30616"/>
    </ligand>
</feature>
<dbReference type="EMBL" id="CP042913">
    <property type="protein sequence ID" value="QEG35627.1"/>
    <property type="molecule type" value="Genomic_DNA"/>
</dbReference>
<dbReference type="PROSITE" id="PS01312">
    <property type="entry name" value="SECA"/>
    <property type="match status" value="1"/>
</dbReference>
<keyword evidence="7 10" id="KW-1278">Translocase</keyword>
<dbReference type="InterPro" id="IPR014018">
    <property type="entry name" value="SecA_motor_DEAD"/>
</dbReference>
<keyword evidence="15" id="KW-1185">Reference proteome</keyword>
<dbReference type="OrthoDB" id="9805579at2"/>
<comment type="subcellular location">
    <subcellularLocation>
        <location evidence="10">Cell membrane</location>
        <topology evidence="10">Peripheral membrane protein</topology>
        <orientation evidence="10">Cytoplasmic side</orientation>
    </subcellularLocation>
    <subcellularLocation>
        <location evidence="10">Cytoplasm</location>
    </subcellularLocation>
    <text evidence="10">Distribution is 50-50.</text>
</comment>